<protein>
    <submittedName>
        <fullName evidence="1">Unannotated protein</fullName>
    </submittedName>
</protein>
<evidence type="ECO:0000313" key="1">
    <source>
        <dbReference type="EMBL" id="CAB4639194.1"/>
    </source>
</evidence>
<proteinExistence type="predicted"/>
<gene>
    <name evidence="1" type="ORF">UFOPK2001_01053</name>
</gene>
<dbReference type="AlphaFoldDB" id="A0A6J6JSF4"/>
<organism evidence="1">
    <name type="scientific">freshwater metagenome</name>
    <dbReference type="NCBI Taxonomy" id="449393"/>
    <lineage>
        <taxon>unclassified sequences</taxon>
        <taxon>metagenomes</taxon>
        <taxon>ecological metagenomes</taxon>
    </lineage>
</organism>
<reference evidence="1" key="1">
    <citation type="submission" date="2020-05" db="EMBL/GenBank/DDBJ databases">
        <authorList>
            <person name="Chiriac C."/>
            <person name="Salcher M."/>
            <person name="Ghai R."/>
            <person name="Kavagutti S V."/>
        </authorList>
    </citation>
    <scope>NUCLEOTIDE SEQUENCE</scope>
</reference>
<dbReference type="EMBL" id="CAEZVN010000132">
    <property type="protein sequence ID" value="CAB4639194.1"/>
    <property type="molecule type" value="Genomic_DNA"/>
</dbReference>
<accession>A0A6J6JSF4</accession>
<sequence length="56" mass="6212">MDEKPEFWFNLKTLKVEVGRKTAAPYRVGPFATEAEAKAALATINARGAKWSAEED</sequence>
<name>A0A6J6JSF4_9ZZZZ</name>